<feature type="domain" description="Enhanced disease resistance 4-like N-terminal" evidence="3">
    <location>
        <begin position="8"/>
        <end position="41"/>
    </location>
</feature>
<organism evidence="4 5">
    <name type="scientific">Hevea brasiliensis</name>
    <name type="common">Para rubber tree</name>
    <name type="synonym">Siphonia brasiliensis</name>
    <dbReference type="NCBI Taxonomy" id="3981"/>
    <lineage>
        <taxon>Eukaryota</taxon>
        <taxon>Viridiplantae</taxon>
        <taxon>Streptophyta</taxon>
        <taxon>Embryophyta</taxon>
        <taxon>Tracheophyta</taxon>
        <taxon>Spermatophyta</taxon>
        <taxon>Magnoliopsida</taxon>
        <taxon>eudicotyledons</taxon>
        <taxon>Gunneridae</taxon>
        <taxon>Pentapetalae</taxon>
        <taxon>rosids</taxon>
        <taxon>fabids</taxon>
        <taxon>Malpighiales</taxon>
        <taxon>Euphorbiaceae</taxon>
        <taxon>Crotonoideae</taxon>
        <taxon>Micrandreae</taxon>
        <taxon>Hevea</taxon>
    </lineage>
</organism>
<evidence type="ECO:0000259" key="3">
    <source>
        <dbReference type="Pfam" id="PF22910"/>
    </source>
</evidence>
<dbReference type="InterPro" id="IPR021480">
    <property type="entry name" value="Zinc_ribbon_12"/>
</dbReference>
<name>A0A6A6N401_HEVBR</name>
<dbReference type="Proteomes" id="UP000467840">
    <property type="component" value="Chromosome 10"/>
</dbReference>
<evidence type="ECO:0000256" key="1">
    <source>
        <dbReference type="SAM" id="MobiDB-lite"/>
    </source>
</evidence>
<feature type="region of interest" description="Disordered" evidence="1">
    <location>
        <begin position="86"/>
        <end position="127"/>
    </location>
</feature>
<feature type="compositionally biased region" description="Polar residues" evidence="1">
    <location>
        <begin position="206"/>
        <end position="224"/>
    </location>
</feature>
<accession>A0A6A6N401</accession>
<dbReference type="Pfam" id="PF11331">
    <property type="entry name" value="Zn_ribbon_12"/>
    <property type="match status" value="1"/>
</dbReference>
<dbReference type="InterPro" id="IPR055126">
    <property type="entry name" value="EDR4-like_N"/>
</dbReference>
<dbReference type="PANTHER" id="PTHR31105">
    <property type="entry name" value="EXTRA-LARGE G-PROTEIN-LIKE"/>
    <property type="match status" value="1"/>
</dbReference>
<evidence type="ECO:0000259" key="2">
    <source>
        <dbReference type="Pfam" id="PF11331"/>
    </source>
</evidence>
<comment type="caution">
    <text evidence="4">The sequence shown here is derived from an EMBL/GenBank/DDBJ whole genome shotgun (WGS) entry which is preliminary data.</text>
</comment>
<feature type="region of interest" description="Disordered" evidence="1">
    <location>
        <begin position="241"/>
        <end position="267"/>
    </location>
</feature>
<feature type="compositionally biased region" description="Polar residues" evidence="1">
    <location>
        <begin position="93"/>
        <end position="106"/>
    </location>
</feature>
<evidence type="ECO:0000313" key="5">
    <source>
        <dbReference type="Proteomes" id="UP000467840"/>
    </source>
</evidence>
<gene>
    <name evidence="4" type="ORF">GH714_014521</name>
</gene>
<dbReference type="PANTHER" id="PTHR31105:SF38">
    <property type="entry name" value="PROTEIN ENHANCED DISEASE RESISTANCE 4"/>
    <property type="match status" value="1"/>
</dbReference>
<feature type="compositionally biased region" description="Basic and acidic residues" evidence="1">
    <location>
        <begin position="783"/>
        <end position="795"/>
    </location>
</feature>
<sequence>MISGTSPKIRIVRCPRCRNILPELPDFPVYECGGCGAHLQAKVRKENAKSTASGLPETNASKLNKLDLVSEDKEYSSLSHETILHSEGECSPYESNGRGQIESGNCNDDKPTGSFLTNEDENNASDQNVSEDFDIEQLKDANLSNADQKSGSDKNESAICDYQQVRGVNLSDEDHNNDSHQNESLACNVEPHGVSNEDCSSDEPSHLSNGMLSHSPLSRTNSEVEFNDESLPLAAKAKLKAEADANNESDSVFRRSRQEELVDTKGSTSIATAQQPAGESISSDILISSPKDHVEQPQEIAHHGFACVRSIDAFEIEDFVNPSSELSGTLIDLSKSPTTRSSRAYYDDGVSSYEGTDDQLPDRHKHSSKHAYRLANYAASDVRPRRERFPINNSNETQHHFRTSASFLPERTRYAIKSSRMDRDELLEPTRLGHPGRNWRRLARDEYLSQPAFRRRDSLASYESGSPSNYNELYYNSSFAGQDKPVYSEQEKMKLLRMVYELQYQLNNPSRNDKPNGGVTWKDHYIPTYYDRELLQEESLRNLVYPRFAERIREGDNCPQRHVESEIPIYCRGTKSADQRLRNHEVEYWREKHYLAKRRLRPVAGGAPFITCYCCSNQLLLPADFLLFKRRCHRLKCGACSEVLKFSLQGRTHLIPYTTSAEAPPPSEVDEYSDAIHRRNFTSTSHVSGPYTDSVSCSDDCGLAFCKSCSTDKDLVSQIPVHAIHSNEVQRNVSRGSLEHSTEKRKFASNETRNKGKNPVQTCEAGPSSSTSKSNKVSSEIEELPREEEGHHFIG</sequence>
<dbReference type="Pfam" id="PF22910">
    <property type="entry name" value="EDR4-like_1st"/>
    <property type="match status" value="1"/>
</dbReference>
<dbReference type="AlphaFoldDB" id="A0A6A6N401"/>
<feature type="region of interest" description="Disordered" evidence="1">
    <location>
        <begin position="190"/>
        <end position="226"/>
    </location>
</feature>
<feature type="region of interest" description="Disordered" evidence="1">
    <location>
        <begin position="346"/>
        <end position="370"/>
    </location>
</feature>
<reference evidence="4 5" key="1">
    <citation type="journal article" date="2020" name="Mol. Plant">
        <title>The Chromosome-Based Rubber Tree Genome Provides New Insights into Spurge Genome Evolution and Rubber Biosynthesis.</title>
        <authorList>
            <person name="Liu J."/>
            <person name="Shi C."/>
            <person name="Shi C.C."/>
            <person name="Li W."/>
            <person name="Zhang Q.J."/>
            <person name="Zhang Y."/>
            <person name="Li K."/>
            <person name="Lu H.F."/>
            <person name="Shi C."/>
            <person name="Zhu S.T."/>
            <person name="Xiao Z.Y."/>
            <person name="Nan H."/>
            <person name="Yue Y."/>
            <person name="Zhu X.G."/>
            <person name="Wu Y."/>
            <person name="Hong X.N."/>
            <person name="Fan G.Y."/>
            <person name="Tong Y."/>
            <person name="Zhang D."/>
            <person name="Mao C.L."/>
            <person name="Liu Y.L."/>
            <person name="Hao S.J."/>
            <person name="Liu W.Q."/>
            <person name="Lv M.Q."/>
            <person name="Zhang H.B."/>
            <person name="Liu Y."/>
            <person name="Hu-Tang G.R."/>
            <person name="Wang J.P."/>
            <person name="Wang J.H."/>
            <person name="Sun Y.H."/>
            <person name="Ni S.B."/>
            <person name="Chen W.B."/>
            <person name="Zhang X.C."/>
            <person name="Jiao Y.N."/>
            <person name="Eichler E.E."/>
            <person name="Li G.H."/>
            <person name="Liu X."/>
            <person name="Gao L.Z."/>
        </authorList>
    </citation>
    <scope>NUCLEOTIDE SEQUENCE [LARGE SCALE GENOMIC DNA]</scope>
    <source>
        <strain evidence="5">cv. GT1</strain>
        <tissue evidence="4">Leaf</tissue>
    </source>
</reference>
<proteinExistence type="predicted"/>
<protein>
    <submittedName>
        <fullName evidence="4">Uncharacterized protein</fullName>
    </submittedName>
</protein>
<feature type="domain" description="Probable zinc-ribbon" evidence="2">
    <location>
        <begin position="604"/>
        <end position="648"/>
    </location>
</feature>
<feature type="compositionally biased region" description="Acidic residues" evidence="1">
    <location>
        <begin position="118"/>
        <end position="127"/>
    </location>
</feature>
<dbReference type="InterPro" id="IPR040244">
    <property type="entry name" value="EDR4-like"/>
</dbReference>
<keyword evidence="5" id="KW-1185">Reference proteome</keyword>
<dbReference type="GO" id="GO:1900150">
    <property type="term" value="P:regulation of defense response to fungus"/>
    <property type="evidence" value="ECO:0007669"/>
    <property type="project" value="InterPro"/>
</dbReference>
<feature type="compositionally biased region" description="Basic and acidic residues" evidence="1">
    <location>
        <begin position="737"/>
        <end position="754"/>
    </location>
</feature>
<dbReference type="EMBL" id="JAAGAX010000003">
    <property type="protein sequence ID" value="KAF2319306.1"/>
    <property type="molecule type" value="Genomic_DNA"/>
</dbReference>
<evidence type="ECO:0000313" key="4">
    <source>
        <dbReference type="EMBL" id="KAF2319306.1"/>
    </source>
</evidence>
<feature type="compositionally biased region" description="Low complexity" evidence="1">
    <location>
        <begin position="768"/>
        <end position="778"/>
    </location>
</feature>
<feature type="compositionally biased region" description="Basic and acidic residues" evidence="1">
    <location>
        <begin position="251"/>
        <end position="263"/>
    </location>
</feature>
<feature type="region of interest" description="Disordered" evidence="1">
    <location>
        <begin position="730"/>
        <end position="795"/>
    </location>
</feature>